<name>A0ABS7SDS1_9MICO</name>
<organism evidence="1 2">
    <name type="scientific">Occultella gossypii</name>
    <dbReference type="NCBI Taxonomy" id="2800820"/>
    <lineage>
        <taxon>Bacteria</taxon>
        <taxon>Bacillati</taxon>
        <taxon>Actinomycetota</taxon>
        <taxon>Actinomycetes</taxon>
        <taxon>Micrococcales</taxon>
        <taxon>Ruaniaceae</taxon>
        <taxon>Occultella</taxon>
    </lineage>
</organism>
<proteinExistence type="predicted"/>
<dbReference type="Gene3D" id="2.30.110.10">
    <property type="entry name" value="Electron Transport, Fmn-binding Protein, Chain A"/>
    <property type="match status" value="1"/>
</dbReference>
<dbReference type="InterPro" id="IPR004378">
    <property type="entry name" value="F420H2_quin_Rdtase"/>
</dbReference>
<evidence type="ECO:0000313" key="2">
    <source>
        <dbReference type="Proteomes" id="UP000826651"/>
    </source>
</evidence>
<evidence type="ECO:0000313" key="1">
    <source>
        <dbReference type="EMBL" id="MBZ2198498.1"/>
    </source>
</evidence>
<dbReference type="EMBL" id="JAGSHT010000020">
    <property type="protein sequence ID" value="MBZ2198498.1"/>
    <property type="molecule type" value="Genomic_DNA"/>
</dbReference>
<accession>A0ABS7SDS1</accession>
<dbReference type="Proteomes" id="UP000826651">
    <property type="component" value="Unassembled WGS sequence"/>
</dbReference>
<dbReference type="Pfam" id="PF04075">
    <property type="entry name" value="F420H2_quin_red"/>
    <property type="match status" value="1"/>
</dbReference>
<gene>
    <name evidence="1" type="ORF">KCQ71_20265</name>
</gene>
<dbReference type="InterPro" id="IPR012349">
    <property type="entry name" value="Split_barrel_FMN-bd"/>
</dbReference>
<comment type="caution">
    <text evidence="1">The sequence shown here is derived from an EMBL/GenBank/DDBJ whole genome shotgun (WGS) entry which is preliminary data.</text>
</comment>
<protein>
    <submittedName>
        <fullName evidence="1">Nitroreductase family deazaflavin-dependent oxidoreductase</fullName>
    </submittedName>
</protein>
<sequence length="137" mass="15133">MRLWNRLDAALYSRGWAIPRRAAVLEVPGRRSGRVRSVPVAIADVDGADYLVSMLGPGANWVRNVEAADGLATLRRRGRNLRVRLTPVPVAERAPILRRYLAVAPGARPHLVARPGAPLTEFARIAPDHPVFRVHEI</sequence>
<keyword evidence="2" id="KW-1185">Reference proteome</keyword>
<reference evidence="1 2" key="1">
    <citation type="submission" date="2021-04" db="EMBL/GenBank/DDBJ databases">
        <title>Ruania sp. nov., isolated from sandy soil of mangrove forest.</title>
        <authorList>
            <person name="Ge X."/>
            <person name="Huang R."/>
            <person name="Liu W."/>
        </authorList>
    </citation>
    <scope>NUCLEOTIDE SEQUENCE [LARGE SCALE GENOMIC DNA]</scope>
    <source>
        <strain evidence="1 2">N2-46</strain>
    </source>
</reference>